<feature type="compositionally biased region" description="Low complexity" evidence="3">
    <location>
        <begin position="172"/>
        <end position="188"/>
    </location>
</feature>
<dbReference type="GO" id="GO:0005634">
    <property type="term" value="C:nucleus"/>
    <property type="evidence" value="ECO:0007669"/>
    <property type="project" value="TreeGrafter"/>
</dbReference>
<feature type="region of interest" description="Disordered" evidence="3">
    <location>
        <begin position="1"/>
        <end position="49"/>
    </location>
</feature>
<dbReference type="Pfam" id="PF00010">
    <property type="entry name" value="HLH"/>
    <property type="match status" value="1"/>
</dbReference>
<evidence type="ECO:0000256" key="1">
    <source>
        <dbReference type="ARBA" id="ARBA00023125"/>
    </source>
</evidence>
<dbReference type="Proteomes" id="UP000028545">
    <property type="component" value="Unassembled WGS sequence"/>
</dbReference>
<evidence type="ECO:0000256" key="3">
    <source>
        <dbReference type="SAM" id="MobiDB-lite"/>
    </source>
</evidence>
<dbReference type="InterPro" id="IPR047206">
    <property type="entry name" value="bHLHzip_scCBP1-like"/>
</dbReference>
<dbReference type="InterPro" id="IPR011598">
    <property type="entry name" value="bHLH_dom"/>
</dbReference>
<dbReference type="SUPFAM" id="SSF47459">
    <property type="entry name" value="HLH, helix-loop-helix DNA-binding domain"/>
    <property type="match status" value="1"/>
</dbReference>
<dbReference type="GO" id="GO:0046983">
    <property type="term" value="F:protein dimerization activity"/>
    <property type="evidence" value="ECO:0007669"/>
    <property type="project" value="InterPro"/>
</dbReference>
<gene>
    <name evidence="5" type="ORF">SAPIO_CDS2951</name>
</gene>
<evidence type="ECO:0000259" key="4">
    <source>
        <dbReference type="PROSITE" id="PS50888"/>
    </source>
</evidence>
<dbReference type="EMBL" id="JOWA01000087">
    <property type="protein sequence ID" value="KEZ44830.1"/>
    <property type="molecule type" value="Genomic_DNA"/>
</dbReference>
<dbReference type="PANTHER" id="PTHR47787:SF1">
    <property type="entry name" value="CENTROMERE-BINDING PROTEIN 1"/>
    <property type="match status" value="1"/>
</dbReference>
<feature type="region of interest" description="Disordered" evidence="3">
    <location>
        <begin position="155"/>
        <end position="251"/>
    </location>
</feature>
<accession>A0A084GBW8</accession>
<keyword evidence="2" id="KW-0539">Nucleus</keyword>
<evidence type="ECO:0000313" key="5">
    <source>
        <dbReference type="EMBL" id="KEZ44830.1"/>
    </source>
</evidence>
<comment type="caution">
    <text evidence="5">The sequence shown here is derived from an EMBL/GenBank/DDBJ whole genome shotgun (WGS) entry which is preliminary data.</text>
</comment>
<organism evidence="5 6">
    <name type="scientific">Pseudallescheria apiosperma</name>
    <name type="common">Scedosporium apiospermum</name>
    <dbReference type="NCBI Taxonomy" id="563466"/>
    <lineage>
        <taxon>Eukaryota</taxon>
        <taxon>Fungi</taxon>
        <taxon>Dikarya</taxon>
        <taxon>Ascomycota</taxon>
        <taxon>Pezizomycotina</taxon>
        <taxon>Sordariomycetes</taxon>
        <taxon>Hypocreomycetidae</taxon>
        <taxon>Microascales</taxon>
        <taxon>Microascaceae</taxon>
        <taxon>Scedosporium</taxon>
    </lineage>
</organism>
<dbReference type="Gene3D" id="4.10.280.10">
    <property type="entry name" value="Helix-loop-helix DNA-binding domain"/>
    <property type="match status" value="1"/>
</dbReference>
<dbReference type="GO" id="GO:0003700">
    <property type="term" value="F:DNA-binding transcription factor activity"/>
    <property type="evidence" value="ECO:0007669"/>
    <property type="project" value="InterPro"/>
</dbReference>
<feature type="domain" description="BHLH" evidence="4">
    <location>
        <begin position="239"/>
        <end position="287"/>
    </location>
</feature>
<dbReference type="PANTHER" id="PTHR47787">
    <property type="entry name" value="CENTROMERE-BINDING PROTEIN 1"/>
    <property type="match status" value="1"/>
</dbReference>
<name>A0A084GBW8_PSEDA</name>
<dbReference type="PROSITE" id="PS50888">
    <property type="entry name" value="BHLH"/>
    <property type="match status" value="1"/>
</dbReference>
<dbReference type="RefSeq" id="XP_016644629.1">
    <property type="nucleotide sequence ID" value="XM_016785847.1"/>
</dbReference>
<reference evidence="5 6" key="1">
    <citation type="journal article" date="2014" name="Genome Announc.">
        <title>Draft genome sequence of the pathogenic fungus Scedosporium apiospermum.</title>
        <authorList>
            <person name="Vandeputte P."/>
            <person name="Ghamrawi S."/>
            <person name="Rechenmann M."/>
            <person name="Iltis A."/>
            <person name="Giraud S."/>
            <person name="Fleury M."/>
            <person name="Thornton C."/>
            <person name="Delhaes L."/>
            <person name="Meyer W."/>
            <person name="Papon N."/>
            <person name="Bouchara J.P."/>
        </authorList>
    </citation>
    <scope>NUCLEOTIDE SEQUENCE [LARGE SCALE GENOMIC DNA]</scope>
    <source>
        <strain evidence="5 6">IHEM 14462</strain>
    </source>
</reference>
<dbReference type="VEuPathDB" id="FungiDB:SAPIO_CDS2951"/>
<dbReference type="OMA" id="WKRVAQQ"/>
<dbReference type="OrthoDB" id="71302at2759"/>
<dbReference type="KEGG" id="sapo:SAPIO_CDS2951"/>
<keyword evidence="6" id="KW-1185">Reference proteome</keyword>
<dbReference type="SMART" id="SM00353">
    <property type="entry name" value="HLH"/>
    <property type="match status" value="1"/>
</dbReference>
<dbReference type="AlphaFoldDB" id="A0A084GBW8"/>
<keyword evidence="1" id="KW-0238">DNA-binding</keyword>
<dbReference type="GO" id="GO:0003677">
    <property type="term" value="F:DNA binding"/>
    <property type="evidence" value="ECO:0007669"/>
    <property type="project" value="UniProtKB-KW"/>
</dbReference>
<sequence length="380" mass="40911">MTDIITETPDLKSELTSPGQKRKRSGDQSPEDRRVKRGAAPAANMVPSADSTSLGFLEAAANEASAVGVGVGVDLSALQQANEAANHSEAAAHQPVVTDASSASSTAAAALGSMYPTMHVPSTTEQQFVQAAADGTNPQDAGVFADVGHVGQHDAGAPTAVSLPPTAPILAPNGTQPQQQQAQVLPHQSPQPPQPAQPVQHVHHPQIPPPGQPGQPQQAQRADYQYRKPAVGTEEWHKLRKDNHKEVERRRRETINEGINELAKIVPGCEKNKGAILQKAVQFIQTLKANETSNIEKWTLEKLLTEQAIGELSVSNEKLKAECANLYERLDIYKRYFEDHGIEDPTTKVDQPDQMDHVEHVDQTHVPVAIAETTPNANDG</sequence>
<dbReference type="HOGENOM" id="CLU_046871_1_1_1"/>
<protein>
    <recommendedName>
        <fullName evidence="4">BHLH domain-containing protein</fullName>
    </recommendedName>
</protein>
<evidence type="ECO:0000313" key="6">
    <source>
        <dbReference type="Proteomes" id="UP000028545"/>
    </source>
</evidence>
<proteinExistence type="predicted"/>
<evidence type="ECO:0000256" key="2">
    <source>
        <dbReference type="ARBA" id="ARBA00023242"/>
    </source>
</evidence>
<dbReference type="CDD" id="cd11398">
    <property type="entry name" value="bHLHzip_scCBP1"/>
    <property type="match status" value="1"/>
</dbReference>
<dbReference type="InterPro" id="IPR036638">
    <property type="entry name" value="HLH_DNA-bd_sf"/>
</dbReference>
<dbReference type="GeneID" id="27722023"/>